<dbReference type="InterPro" id="IPR038765">
    <property type="entry name" value="Papain-like_cys_pep_sf"/>
</dbReference>
<comment type="caution">
    <text evidence="2">The sequence shown here is derived from an EMBL/GenBank/DDBJ whole genome shotgun (WGS) entry which is preliminary data.</text>
</comment>
<dbReference type="EMBL" id="AAOE01000037">
    <property type="protein sequence ID" value="EAR07619.1"/>
    <property type="molecule type" value="Genomic_DNA"/>
</dbReference>
<accession>A4BJV2</accession>
<feature type="signal peptide" evidence="1">
    <location>
        <begin position="1"/>
        <end position="24"/>
    </location>
</feature>
<reference evidence="2 3" key="1">
    <citation type="submission" date="2006-02" db="EMBL/GenBank/DDBJ databases">
        <authorList>
            <person name="Pinhassi J."/>
            <person name="Pedros-Alio C."/>
            <person name="Ferriera S."/>
            <person name="Johnson J."/>
            <person name="Kravitz S."/>
            <person name="Halpern A."/>
            <person name="Remington K."/>
            <person name="Beeson K."/>
            <person name="Tran B."/>
            <person name="Rogers Y.-H."/>
            <person name="Friedman R."/>
            <person name="Venter J.C."/>
        </authorList>
    </citation>
    <scope>NUCLEOTIDE SEQUENCE [LARGE SCALE GENOMIC DNA]</scope>
    <source>
        <strain evidence="2 3">MED297</strain>
    </source>
</reference>
<dbReference type="SUPFAM" id="SSF54001">
    <property type="entry name" value="Cysteine proteinases"/>
    <property type="match status" value="1"/>
</dbReference>
<dbReference type="OrthoDB" id="195541at2"/>
<evidence type="ECO:0000256" key="1">
    <source>
        <dbReference type="SAM" id="SignalP"/>
    </source>
</evidence>
<dbReference type="Pfam" id="PF05708">
    <property type="entry name" value="Peptidase_C92"/>
    <property type="match status" value="1"/>
</dbReference>
<dbReference type="Proteomes" id="UP000005953">
    <property type="component" value="Unassembled WGS sequence"/>
</dbReference>
<dbReference type="Gene3D" id="3.90.1720.10">
    <property type="entry name" value="endopeptidase domain like (from Nostoc punctiforme)"/>
    <property type="match status" value="1"/>
</dbReference>
<sequence length="502" mass="57639">MSRYQTLLLITLLASLLAGGRAFATVQDPTGVILAQRSGLVHLLEYIDARPELFARESAERDLLNRTERQQVLEVWVLYLDYMTTVRRLADLTADYHTLSGSQRRQRQHQHLLAFNTHYRFALEFIRRIERDPELVDWLNTPHPEQSLESGFYQRFVREMLSDWMTDRYDSKNARLDPVSALPGRDEIDADIQAIRQLDRTGLLASNAFRAFRRTAYSTYYPLQKGVARGMGKIKLWRFNKTLITPEQARAFSQQFEPGDFYLTRKEWRLTNAGIPGFWTHSALYIGSRSERNAYFDTPAVRDWVRSQGFDSFEAMLQSISPVYAEHPGVDAMGTIRVLEALDAGVIFNSIETSLDADGAAVFRPMTTRLEKAKAIAGAFGYIGRPYDFHFDFDSDTALVCSELIFKAYQPATSQAGIQFPLNRAVGRKMLTPNEIAQWYEQTLGTEQQQIELVMFIDSNERDQVAFQSTKAAFLGSWRRSDWHFLQQPSRQNEQLASTDSQ</sequence>
<keyword evidence="3" id="KW-1185">Reference proteome</keyword>
<keyword evidence="1" id="KW-0732">Signal</keyword>
<dbReference type="AlphaFoldDB" id="A4BJV2"/>
<dbReference type="STRING" id="314283.MED297_00340"/>
<feature type="chain" id="PRO_5002665389" evidence="1">
    <location>
        <begin position="25"/>
        <end position="502"/>
    </location>
</feature>
<proteinExistence type="predicted"/>
<protein>
    <submittedName>
        <fullName evidence="2">Protein tyrosine/serine phosphatase</fullName>
    </submittedName>
</protein>
<dbReference type="InterPro" id="IPR024453">
    <property type="entry name" value="Peptidase_C92"/>
</dbReference>
<name>A4BJV2_9GAMM</name>
<organism evidence="2 3">
    <name type="scientific">Reinekea blandensis MED297</name>
    <dbReference type="NCBI Taxonomy" id="314283"/>
    <lineage>
        <taxon>Bacteria</taxon>
        <taxon>Pseudomonadati</taxon>
        <taxon>Pseudomonadota</taxon>
        <taxon>Gammaproteobacteria</taxon>
        <taxon>Oceanospirillales</taxon>
        <taxon>Saccharospirillaceae</taxon>
        <taxon>Reinekea</taxon>
    </lineage>
</organism>
<evidence type="ECO:0000313" key="2">
    <source>
        <dbReference type="EMBL" id="EAR07619.1"/>
    </source>
</evidence>
<evidence type="ECO:0000313" key="3">
    <source>
        <dbReference type="Proteomes" id="UP000005953"/>
    </source>
</evidence>
<dbReference type="RefSeq" id="WP_008046332.1">
    <property type="nucleotide sequence ID" value="NZ_CH724153.1"/>
</dbReference>
<gene>
    <name evidence="2" type="ORF">MED297_00340</name>
</gene>
<dbReference type="HOGENOM" id="CLU_516605_0_0_6"/>